<dbReference type="RefSeq" id="WP_077412191.1">
    <property type="nucleotide sequence ID" value="NZ_JBHRTS010000003.1"/>
</dbReference>
<evidence type="ECO:0000313" key="6">
    <source>
        <dbReference type="Proteomes" id="UP001595533"/>
    </source>
</evidence>
<dbReference type="InterPro" id="IPR003347">
    <property type="entry name" value="JmjC_dom"/>
</dbReference>
<evidence type="ECO:0000256" key="1">
    <source>
        <dbReference type="ARBA" id="ARBA00001954"/>
    </source>
</evidence>
<dbReference type="SMART" id="SM00558">
    <property type="entry name" value="JmjC"/>
    <property type="match status" value="1"/>
</dbReference>
<sequence length="383" mass="43350">MPKTKPNVFDDQDITASEFFSTHWQSSPYLFRNTSVNLDCLPDATDLFALAEQEGVQSRIVFSEDQHSYQAIYDEPEAWNDVAACHPTLLVSDIEKWFPSASQLLQWFPFIKSWRFDDLMMSFAPKGASVGAHTDHYDVFLVQVKGTRRWSWDDRPLPDSELVSDSELAVIADYHPQHTAELKPGDILYLPPEIPHHGISTSDDCLTCSIGLRAPADEEMLNAVVELITLHSAPSERFKDGVQSLQSNASIGRHEVNYLRQHLTDMSQMEDSALAELFGQVVTSYRLFDELPQEEDSPQSLDGCWQKSPFSIFAYHIHEPEADALTAELFVNGEVFVVSAFLPPLICDQQTFTLQAVKQQSPKPMNDLRVIRDLIDMQALIRT</sequence>
<feature type="domain" description="JmjC" evidence="4">
    <location>
        <begin position="87"/>
        <end position="229"/>
    </location>
</feature>
<comment type="caution">
    <text evidence="5">The sequence shown here is derived from an EMBL/GenBank/DDBJ whole genome shotgun (WGS) entry which is preliminary data.</text>
</comment>
<evidence type="ECO:0000313" key="5">
    <source>
        <dbReference type="EMBL" id="MFC3193932.1"/>
    </source>
</evidence>
<dbReference type="PROSITE" id="PS51184">
    <property type="entry name" value="JMJC"/>
    <property type="match status" value="1"/>
</dbReference>
<keyword evidence="2" id="KW-0479">Metal-binding</keyword>
<dbReference type="Proteomes" id="UP001595533">
    <property type="component" value="Unassembled WGS sequence"/>
</dbReference>
<dbReference type="Gene3D" id="3.40.366.30">
    <property type="entry name" value="50S ribosomal protein L16 arginine hydroxylase, Chain A, Domain 2"/>
    <property type="match status" value="1"/>
</dbReference>
<accession>A0ABV7JET8</accession>
<evidence type="ECO:0000256" key="3">
    <source>
        <dbReference type="ARBA" id="ARBA00023004"/>
    </source>
</evidence>
<reference evidence="6" key="1">
    <citation type="journal article" date="2019" name="Int. J. Syst. Evol. Microbiol.">
        <title>The Global Catalogue of Microorganisms (GCM) 10K type strain sequencing project: providing services to taxonomists for standard genome sequencing and annotation.</title>
        <authorList>
            <consortium name="The Broad Institute Genomics Platform"/>
            <consortium name="The Broad Institute Genome Sequencing Center for Infectious Disease"/>
            <person name="Wu L."/>
            <person name="Ma J."/>
        </authorList>
    </citation>
    <scope>NUCLEOTIDE SEQUENCE [LARGE SCALE GENOMIC DNA]</scope>
    <source>
        <strain evidence="6">KCTC 42953</strain>
    </source>
</reference>
<dbReference type="SUPFAM" id="SSF51197">
    <property type="entry name" value="Clavaminate synthase-like"/>
    <property type="match status" value="1"/>
</dbReference>
<keyword evidence="3" id="KW-0408">Iron</keyword>
<dbReference type="Pfam" id="PF08007">
    <property type="entry name" value="JmjC_2"/>
    <property type="match status" value="1"/>
</dbReference>
<dbReference type="PANTHER" id="PTHR13096">
    <property type="entry name" value="MINA53 MYC INDUCED NUCLEAR ANTIGEN"/>
    <property type="match status" value="1"/>
</dbReference>
<keyword evidence="5" id="KW-0560">Oxidoreductase</keyword>
<gene>
    <name evidence="5" type="ORF">ACFODZ_06740</name>
</gene>
<dbReference type="Gene3D" id="2.60.120.650">
    <property type="entry name" value="Cupin"/>
    <property type="match status" value="1"/>
</dbReference>
<evidence type="ECO:0000256" key="2">
    <source>
        <dbReference type="ARBA" id="ARBA00022723"/>
    </source>
</evidence>
<dbReference type="PANTHER" id="PTHR13096:SF8">
    <property type="entry name" value="RIBOSOMAL OXYGENASE 1"/>
    <property type="match status" value="1"/>
</dbReference>
<proteinExistence type="predicted"/>
<dbReference type="InterPro" id="IPR039994">
    <property type="entry name" value="NO66-like"/>
</dbReference>
<keyword evidence="6" id="KW-1185">Reference proteome</keyword>
<dbReference type="GO" id="GO:0016491">
    <property type="term" value="F:oxidoreductase activity"/>
    <property type="evidence" value="ECO:0007669"/>
    <property type="project" value="UniProtKB-KW"/>
</dbReference>
<evidence type="ECO:0000259" key="4">
    <source>
        <dbReference type="PROSITE" id="PS51184"/>
    </source>
</evidence>
<dbReference type="EC" id="1.14.11.47" evidence="5"/>
<comment type="cofactor">
    <cofactor evidence="1">
        <name>Fe(2+)</name>
        <dbReference type="ChEBI" id="CHEBI:29033"/>
    </cofactor>
</comment>
<protein>
    <submittedName>
        <fullName evidence="5">Cupin domain-containing protein</fullName>
        <ecNumber evidence="5">1.14.11.47</ecNumber>
    </submittedName>
</protein>
<name>A0ABV7JET8_9GAMM</name>
<organism evidence="5 6">
    <name type="scientific">Marinicella sediminis</name>
    <dbReference type="NCBI Taxonomy" id="1792834"/>
    <lineage>
        <taxon>Bacteria</taxon>
        <taxon>Pseudomonadati</taxon>
        <taxon>Pseudomonadota</taxon>
        <taxon>Gammaproteobacteria</taxon>
        <taxon>Lysobacterales</taxon>
        <taxon>Marinicellaceae</taxon>
        <taxon>Marinicella</taxon>
    </lineage>
</organism>
<dbReference type="EMBL" id="JBHRTS010000003">
    <property type="protein sequence ID" value="MFC3193932.1"/>
    <property type="molecule type" value="Genomic_DNA"/>
</dbReference>